<dbReference type="InterPro" id="IPR015867">
    <property type="entry name" value="N-reg_PII/ATP_PRibTrfase_C"/>
</dbReference>
<keyword evidence="9" id="KW-1185">Reference proteome</keyword>
<dbReference type="CDD" id="cd16380">
    <property type="entry name" value="YitT_C"/>
    <property type="match status" value="1"/>
</dbReference>
<feature type="transmembrane region" description="Helical" evidence="6">
    <location>
        <begin position="173"/>
        <end position="191"/>
    </location>
</feature>
<evidence type="ECO:0000259" key="7">
    <source>
        <dbReference type="Pfam" id="PF10035"/>
    </source>
</evidence>
<sequence>MNRKRLTQQGWFRVLAMIIALEMVAIAINFFYAPIHVAAGGATGVAILLDTAFGINRSLTVLIINLAMIILSIIFLDRKTVRNITVGSFLLPLLMYVTPSYKVVNDAVLAVIIGGGIFATGVALLYRLEASAGGTTVPPMVLKKFFGINTAVSLLCIDLTITMFNLIVSSTNAFFLAAFSLVVTMIVMRYIETGLDLKRQVQIMSNKHLAAIHQMLLDENLSLTIYEARGGYTNEAREMIMVMLNGNEYAHLLRKIHDIDPDAFITTTNVTEVHGGSLGY</sequence>
<keyword evidence="5 6" id="KW-0472">Membrane</keyword>
<accession>A0A6G8B177</accession>
<feature type="transmembrane region" description="Helical" evidence="6">
    <location>
        <begin position="107"/>
        <end position="126"/>
    </location>
</feature>
<feature type="transmembrane region" description="Helical" evidence="6">
    <location>
        <begin position="146"/>
        <end position="167"/>
    </location>
</feature>
<evidence type="ECO:0000256" key="5">
    <source>
        <dbReference type="ARBA" id="ARBA00023136"/>
    </source>
</evidence>
<dbReference type="AlphaFoldDB" id="A0A6G8B177"/>
<evidence type="ECO:0000256" key="1">
    <source>
        <dbReference type="ARBA" id="ARBA00004651"/>
    </source>
</evidence>
<protein>
    <submittedName>
        <fullName evidence="8">YitT family protein</fullName>
    </submittedName>
</protein>
<keyword evidence="4 6" id="KW-1133">Transmembrane helix</keyword>
<keyword evidence="2" id="KW-1003">Cell membrane</keyword>
<comment type="subcellular location">
    <subcellularLocation>
        <location evidence="1">Cell membrane</location>
        <topology evidence="1">Multi-pass membrane protein</topology>
    </subcellularLocation>
</comment>
<name>A0A6G8B177_9LACO</name>
<dbReference type="RefSeq" id="WP_166010919.1">
    <property type="nucleotide sequence ID" value="NZ_CP049888.1"/>
</dbReference>
<proteinExistence type="predicted"/>
<dbReference type="PIRSF" id="PIRSF006483">
    <property type="entry name" value="Membrane_protein_YitT"/>
    <property type="match status" value="1"/>
</dbReference>
<dbReference type="PANTHER" id="PTHR33545">
    <property type="entry name" value="UPF0750 MEMBRANE PROTEIN YITT-RELATED"/>
    <property type="match status" value="1"/>
</dbReference>
<dbReference type="Proteomes" id="UP000500741">
    <property type="component" value="Chromosome"/>
</dbReference>
<evidence type="ECO:0000256" key="2">
    <source>
        <dbReference type="ARBA" id="ARBA00022475"/>
    </source>
</evidence>
<evidence type="ECO:0000256" key="3">
    <source>
        <dbReference type="ARBA" id="ARBA00022692"/>
    </source>
</evidence>
<dbReference type="KEGG" id="wco:G7084_05860"/>
<dbReference type="InterPro" id="IPR019264">
    <property type="entry name" value="DUF2179"/>
</dbReference>
<dbReference type="EMBL" id="CP049888">
    <property type="protein sequence ID" value="QIL50883.1"/>
    <property type="molecule type" value="Genomic_DNA"/>
</dbReference>
<keyword evidence="3 6" id="KW-0812">Transmembrane</keyword>
<evidence type="ECO:0000256" key="4">
    <source>
        <dbReference type="ARBA" id="ARBA00022989"/>
    </source>
</evidence>
<dbReference type="InterPro" id="IPR003740">
    <property type="entry name" value="YitT"/>
</dbReference>
<dbReference type="PANTHER" id="PTHR33545:SF9">
    <property type="entry name" value="UPF0750 MEMBRANE PROTEIN YITE"/>
    <property type="match status" value="1"/>
</dbReference>
<dbReference type="Pfam" id="PF10035">
    <property type="entry name" value="DUF2179"/>
    <property type="match status" value="1"/>
</dbReference>
<organism evidence="8 9">
    <name type="scientific">Weissella coleopterorum</name>
    <dbReference type="NCBI Taxonomy" id="2714949"/>
    <lineage>
        <taxon>Bacteria</taxon>
        <taxon>Bacillati</taxon>
        <taxon>Bacillota</taxon>
        <taxon>Bacilli</taxon>
        <taxon>Lactobacillales</taxon>
        <taxon>Lactobacillaceae</taxon>
        <taxon>Weissella</taxon>
    </lineage>
</organism>
<evidence type="ECO:0000256" key="6">
    <source>
        <dbReference type="SAM" id="Phobius"/>
    </source>
</evidence>
<gene>
    <name evidence="8" type="ORF">G7084_05860</name>
</gene>
<dbReference type="GO" id="GO:0005886">
    <property type="term" value="C:plasma membrane"/>
    <property type="evidence" value="ECO:0007669"/>
    <property type="project" value="UniProtKB-SubCell"/>
</dbReference>
<evidence type="ECO:0000313" key="9">
    <source>
        <dbReference type="Proteomes" id="UP000500741"/>
    </source>
</evidence>
<dbReference type="InterPro" id="IPR051461">
    <property type="entry name" value="UPF0750_membrane"/>
</dbReference>
<evidence type="ECO:0000313" key="8">
    <source>
        <dbReference type="EMBL" id="QIL50883.1"/>
    </source>
</evidence>
<reference evidence="8 9" key="1">
    <citation type="submission" date="2020-03" db="EMBL/GenBank/DDBJ databases">
        <title>Weissella sp. nov., isolated from Cybister lewisianus.</title>
        <authorList>
            <person name="Hyun D.-W."/>
            <person name="Bae J.-W."/>
        </authorList>
    </citation>
    <scope>NUCLEOTIDE SEQUENCE [LARGE SCALE GENOMIC DNA]</scope>
    <source>
        <strain evidence="8 9">HDW19</strain>
    </source>
</reference>
<feature type="transmembrane region" description="Helical" evidence="6">
    <location>
        <begin position="12"/>
        <end position="35"/>
    </location>
</feature>
<dbReference type="Pfam" id="PF02588">
    <property type="entry name" value="YitT_membrane"/>
    <property type="match status" value="1"/>
</dbReference>
<feature type="domain" description="DUF2179" evidence="7">
    <location>
        <begin position="223"/>
        <end position="275"/>
    </location>
</feature>
<dbReference type="Gene3D" id="3.30.70.120">
    <property type="match status" value="1"/>
</dbReference>
<feature type="transmembrane region" description="Helical" evidence="6">
    <location>
        <begin position="55"/>
        <end position="76"/>
    </location>
</feature>